<gene>
    <name evidence="1" type="ORF">F2Q69_00047547</name>
</gene>
<evidence type="ECO:0000313" key="1">
    <source>
        <dbReference type="EMBL" id="KAF3521861.1"/>
    </source>
</evidence>
<evidence type="ECO:0000313" key="2">
    <source>
        <dbReference type="Proteomes" id="UP000712600"/>
    </source>
</evidence>
<dbReference type="Proteomes" id="UP000712600">
    <property type="component" value="Unassembled WGS sequence"/>
</dbReference>
<proteinExistence type="predicted"/>
<protein>
    <submittedName>
        <fullName evidence="1">Uncharacterized protein</fullName>
    </submittedName>
</protein>
<dbReference type="AlphaFoldDB" id="A0A8S9PQP8"/>
<reference evidence="1" key="1">
    <citation type="submission" date="2019-12" db="EMBL/GenBank/DDBJ databases">
        <title>Genome sequencing and annotation of Brassica cretica.</title>
        <authorList>
            <person name="Studholme D.J."/>
            <person name="Sarris P."/>
        </authorList>
    </citation>
    <scope>NUCLEOTIDE SEQUENCE</scope>
    <source>
        <strain evidence="1">PFS-109/04</strain>
        <tissue evidence="1">Leaf</tissue>
    </source>
</reference>
<name>A0A8S9PQP8_BRACR</name>
<organism evidence="1 2">
    <name type="scientific">Brassica cretica</name>
    <name type="common">Mustard</name>
    <dbReference type="NCBI Taxonomy" id="69181"/>
    <lineage>
        <taxon>Eukaryota</taxon>
        <taxon>Viridiplantae</taxon>
        <taxon>Streptophyta</taxon>
        <taxon>Embryophyta</taxon>
        <taxon>Tracheophyta</taxon>
        <taxon>Spermatophyta</taxon>
        <taxon>Magnoliopsida</taxon>
        <taxon>eudicotyledons</taxon>
        <taxon>Gunneridae</taxon>
        <taxon>Pentapetalae</taxon>
        <taxon>rosids</taxon>
        <taxon>malvids</taxon>
        <taxon>Brassicales</taxon>
        <taxon>Brassicaceae</taxon>
        <taxon>Brassiceae</taxon>
        <taxon>Brassica</taxon>
    </lineage>
</organism>
<dbReference type="EMBL" id="QGKX02001347">
    <property type="protein sequence ID" value="KAF3521861.1"/>
    <property type="molecule type" value="Genomic_DNA"/>
</dbReference>
<accession>A0A8S9PQP8</accession>
<comment type="caution">
    <text evidence="1">The sequence shown here is derived from an EMBL/GenBank/DDBJ whole genome shotgun (WGS) entry which is preliminary data.</text>
</comment>
<sequence>MSSSSNVQKSCDVEMSNAAGASSSGFPATGVVPAHITEFLSFQNELARREAEETVNPTRGVSLKPAALVGALTPEVNPACDDVPA</sequence>